<dbReference type="STRING" id="551996.SAMN05192573_104404"/>
<evidence type="ECO:0000256" key="1">
    <source>
        <dbReference type="SAM" id="Phobius"/>
    </source>
</evidence>
<dbReference type="Gene3D" id="3.40.50.1110">
    <property type="entry name" value="SGNH hydrolase"/>
    <property type="match status" value="1"/>
</dbReference>
<feature type="transmembrane region" description="Helical" evidence="1">
    <location>
        <begin position="12"/>
        <end position="33"/>
    </location>
</feature>
<keyword evidence="1" id="KW-1133">Transmembrane helix</keyword>
<proteinExistence type="predicted"/>
<organism evidence="2 3">
    <name type="scientific">Mucilaginibacter gossypii</name>
    <dbReference type="NCBI Taxonomy" id="551996"/>
    <lineage>
        <taxon>Bacteria</taxon>
        <taxon>Pseudomonadati</taxon>
        <taxon>Bacteroidota</taxon>
        <taxon>Sphingobacteriia</taxon>
        <taxon>Sphingobacteriales</taxon>
        <taxon>Sphingobacteriaceae</taxon>
        <taxon>Mucilaginibacter</taxon>
    </lineage>
</organism>
<dbReference type="Proteomes" id="UP000199705">
    <property type="component" value="Unassembled WGS sequence"/>
</dbReference>
<evidence type="ECO:0000313" key="2">
    <source>
        <dbReference type="EMBL" id="SDG70686.1"/>
    </source>
</evidence>
<protein>
    <recommendedName>
        <fullName evidence="4">SGNH/GDSL hydrolase family protein</fullName>
    </recommendedName>
</protein>
<dbReference type="InterPro" id="IPR036514">
    <property type="entry name" value="SGNH_hydro_sf"/>
</dbReference>
<keyword evidence="3" id="KW-1185">Reference proteome</keyword>
<evidence type="ECO:0008006" key="4">
    <source>
        <dbReference type="Google" id="ProtNLM"/>
    </source>
</evidence>
<dbReference type="GO" id="GO:0016788">
    <property type="term" value="F:hydrolase activity, acting on ester bonds"/>
    <property type="evidence" value="ECO:0007669"/>
    <property type="project" value="UniProtKB-ARBA"/>
</dbReference>
<name>A0A1G7WFF5_9SPHI</name>
<dbReference type="AlphaFoldDB" id="A0A1G7WFF5"/>
<sequence>MKEFIIFLKRLVILLLVVIVSDIAIGAVINYVFNKQKSGKYFITTYALNKTNEDILIFGNSHAAQHFNTPLMVEKMKVSAFNFGVQGQSMSYYYPVIKSVLSHHTPKLIILNLDCSELSKNPANYQRLSIFLPYFHKNKYIDTSIALIGKVEKYEAWSSLYRYNSTLGYMLFNMSGKSDNKSYKSLGFDPQYGNFCQKTPDESTKPPKTKFDDRVINLLSSLIADIKQAHIPLVVTTTPLLNGMGDNIYQDKLRVLLKNNGVEYWDYANDTNFKTKCDLFLDQTHLNKGGADLFTTMIIKRISDSNLLTSKDTAQN</sequence>
<evidence type="ECO:0000313" key="3">
    <source>
        <dbReference type="Proteomes" id="UP000199705"/>
    </source>
</evidence>
<dbReference type="SUPFAM" id="SSF52266">
    <property type="entry name" value="SGNH hydrolase"/>
    <property type="match status" value="1"/>
</dbReference>
<gene>
    <name evidence="2" type="ORF">SAMN05192573_104404</name>
</gene>
<dbReference type="RefSeq" id="WP_091166646.1">
    <property type="nucleotide sequence ID" value="NZ_FNCG01000004.1"/>
</dbReference>
<dbReference type="EMBL" id="FNCG01000004">
    <property type="protein sequence ID" value="SDG70686.1"/>
    <property type="molecule type" value="Genomic_DNA"/>
</dbReference>
<keyword evidence="1" id="KW-0812">Transmembrane</keyword>
<accession>A0A1G7WFF5</accession>
<reference evidence="3" key="1">
    <citation type="submission" date="2016-10" db="EMBL/GenBank/DDBJ databases">
        <authorList>
            <person name="Varghese N."/>
            <person name="Submissions S."/>
        </authorList>
    </citation>
    <scope>NUCLEOTIDE SEQUENCE [LARGE SCALE GENOMIC DNA]</scope>
    <source>
        <strain evidence="3">Gh-67</strain>
    </source>
</reference>
<keyword evidence="1" id="KW-0472">Membrane</keyword>